<evidence type="ECO:0000256" key="3">
    <source>
        <dbReference type="ARBA" id="ARBA00022578"/>
    </source>
</evidence>
<dbReference type="AlphaFoldDB" id="A0A1Q6JDL2"/>
<sequence>MLGKDGAFVPLLESILNAALEGEMDAHLTEEERQMGNRRNGKMQKQVQTPLGEVTVSTPRDRNSSFDPQFIKKRETIPLLQEKKYTIQATYTTGIKENHTGQKCKNRYRQKPK</sequence>
<evidence type="ECO:0000256" key="6">
    <source>
        <dbReference type="RuleBase" id="RU365089"/>
    </source>
</evidence>
<reference evidence="8 9" key="1">
    <citation type="journal article" date="2016" name="Nat. Biotechnol.">
        <title>Measurement of bacterial replication rates in microbial communities.</title>
        <authorList>
            <person name="Brown C.T."/>
            <person name="Olm M.R."/>
            <person name="Thomas B.C."/>
            <person name="Banfield J.F."/>
        </authorList>
    </citation>
    <scope>NUCLEOTIDE SEQUENCE [LARGE SCALE GENOMIC DNA]</scope>
    <source>
        <strain evidence="8">42_262</strain>
    </source>
</reference>
<proteinExistence type="inferred from homology"/>
<comment type="similarity">
    <text evidence="2 6">Belongs to the transposase mutator family.</text>
</comment>
<dbReference type="InterPro" id="IPR001207">
    <property type="entry name" value="Transposase_mutator"/>
</dbReference>
<keyword evidence="3 6" id="KW-0815">Transposition</keyword>
<accession>A0A1Q6JDL2</accession>
<organism evidence="8 9">
    <name type="scientific">Phocaeicola vulgatus</name>
    <name type="common">Bacteroides vulgatus</name>
    <dbReference type="NCBI Taxonomy" id="821"/>
    <lineage>
        <taxon>Bacteria</taxon>
        <taxon>Pseudomonadati</taxon>
        <taxon>Bacteroidota</taxon>
        <taxon>Bacteroidia</taxon>
        <taxon>Bacteroidales</taxon>
        <taxon>Bacteroidaceae</taxon>
        <taxon>Phocaeicola</taxon>
    </lineage>
</organism>
<comment type="function">
    <text evidence="1 6">Required for the transposition of the insertion element.</text>
</comment>
<dbReference type="Proteomes" id="UP000186631">
    <property type="component" value="Unassembled WGS sequence"/>
</dbReference>
<evidence type="ECO:0000313" key="8">
    <source>
        <dbReference type="EMBL" id="OKZ51204.1"/>
    </source>
</evidence>
<feature type="region of interest" description="Disordered" evidence="7">
    <location>
        <begin position="94"/>
        <end position="113"/>
    </location>
</feature>
<evidence type="ECO:0000256" key="1">
    <source>
        <dbReference type="ARBA" id="ARBA00002190"/>
    </source>
</evidence>
<dbReference type="EMBL" id="MNQV01000141">
    <property type="protein sequence ID" value="OKZ51204.1"/>
    <property type="molecule type" value="Genomic_DNA"/>
</dbReference>
<comment type="caution">
    <text evidence="8">The sequence shown here is derived from an EMBL/GenBank/DDBJ whole genome shotgun (WGS) entry which is preliminary data.</text>
</comment>
<feature type="region of interest" description="Disordered" evidence="7">
    <location>
        <begin position="32"/>
        <end position="69"/>
    </location>
</feature>
<feature type="compositionally biased region" description="Basic and acidic residues" evidence="7">
    <location>
        <begin position="59"/>
        <end position="69"/>
    </location>
</feature>
<keyword evidence="6" id="KW-0814">Transposable element</keyword>
<gene>
    <name evidence="8" type="ORF">BHV80_06225</name>
</gene>
<keyword evidence="4 6" id="KW-0238">DNA-binding</keyword>
<protein>
    <recommendedName>
        <fullName evidence="6">Mutator family transposase</fullName>
    </recommendedName>
</protein>
<dbReference type="PANTHER" id="PTHR33217">
    <property type="entry name" value="TRANSPOSASE FOR INSERTION SEQUENCE ELEMENT IS1081"/>
    <property type="match status" value="1"/>
</dbReference>
<name>A0A1Q6JDL2_PHOVU</name>
<dbReference type="GO" id="GO:0006313">
    <property type="term" value="P:DNA transposition"/>
    <property type="evidence" value="ECO:0007669"/>
    <property type="project" value="UniProtKB-UniRule"/>
</dbReference>
<dbReference type="PANTHER" id="PTHR33217:SF8">
    <property type="entry name" value="MUTATOR FAMILY TRANSPOSASE"/>
    <property type="match status" value="1"/>
</dbReference>
<evidence type="ECO:0000313" key="9">
    <source>
        <dbReference type="Proteomes" id="UP000186631"/>
    </source>
</evidence>
<evidence type="ECO:0000256" key="7">
    <source>
        <dbReference type="SAM" id="MobiDB-lite"/>
    </source>
</evidence>
<keyword evidence="5 6" id="KW-0233">DNA recombination</keyword>
<evidence type="ECO:0000256" key="2">
    <source>
        <dbReference type="ARBA" id="ARBA00010961"/>
    </source>
</evidence>
<dbReference type="Pfam" id="PF00872">
    <property type="entry name" value="Transposase_mut"/>
    <property type="match status" value="1"/>
</dbReference>
<dbReference type="GO" id="GO:0003677">
    <property type="term" value="F:DNA binding"/>
    <property type="evidence" value="ECO:0007669"/>
    <property type="project" value="UniProtKB-UniRule"/>
</dbReference>
<evidence type="ECO:0000256" key="5">
    <source>
        <dbReference type="ARBA" id="ARBA00023172"/>
    </source>
</evidence>
<dbReference type="GO" id="GO:0004803">
    <property type="term" value="F:transposase activity"/>
    <property type="evidence" value="ECO:0007669"/>
    <property type="project" value="UniProtKB-UniRule"/>
</dbReference>
<evidence type="ECO:0000256" key="4">
    <source>
        <dbReference type="ARBA" id="ARBA00023125"/>
    </source>
</evidence>
<feature type="compositionally biased region" description="Basic residues" evidence="7">
    <location>
        <begin position="102"/>
        <end position="113"/>
    </location>
</feature>